<accession>A0A9P6MSM2</accession>
<comment type="caution">
    <text evidence="1">The sequence shown here is derived from an EMBL/GenBank/DDBJ whole genome shotgun (WGS) entry which is preliminary data.</text>
</comment>
<evidence type="ECO:0000313" key="1">
    <source>
        <dbReference type="EMBL" id="KAG0011696.1"/>
    </source>
</evidence>
<proteinExistence type="predicted"/>
<dbReference type="Gene3D" id="3.80.10.10">
    <property type="entry name" value="Ribonuclease Inhibitor"/>
    <property type="match status" value="1"/>
</dbReference>
<keyword evidence="2" id="KW-1185">Reference proteome</keyword>
<protein>
    <recommendedName>
        <fullName evidence="3">F-box domain-containing protein</fullName>
    </recommendedName>
</protein>
<dbReference type="Proteomes" id="UP000703661">
    <property type="component" value="Unassembled WGS sequence"/>
</dbReference>
<dbReference type="SUPFAM" id="SSF52047">
    <property type="entry name" value="RNI-like"/>
    <property type="match status" value="1"/>
</dbReference>
<dbReference type="SUPFAM" id="SSF81383">
    <property type="entry name" value="F-box domain"/>
    <property type="match status" value="1"/>
</dbReference>
<evidence type="ECO:0000313" key="2">
    <source>
        <dbReference type="Proteomes" id="UP000703661"/>
    </source>
</evidence>
<dbReference type="InterPro" id="IPR032675">
    <property type="entry name" value="LRR_dom_sf"/>
</dbReference>
<evidence type="ECO:0008006" key="3">
    <source>
        <dbReference type="Google" id="ProtNLM"/>
    </source>
</evidence>
<dbReference type="AlphaFoldDB" id="A0A9P6MSM2"/>
<sequence length="268" mass="31059">MSTISSLEIPEIFNLVANHLERRQVVTCLQVCKAWHNLLLPIVWHSVVLGGYRKGPTPKGPPKAALNRHRQFISRLEMHCTHMDLNIATFPNLRTLVFTLCIWRSLSKEYPMELFTLNPSLVDVTISGEFLPVIEGEFWKAMSDLPQLRIFRVHSLPPGIDEIEAFWNVCSKVEEASFWETKFPKTPIQSLELSFPRMRKLEIEACDADDYKEQLEFVRCCPDLEELLWTADRAHTEVDKFSIEVKQGKWPRLGKYEIRGKSKFCGVQ</sequence>
<dbReference type="EMBL" id="JAAAID010001102">
    <property type="protein sequence ID" value="KAG0011696.1"/>
    <property type="molecule type" value="Genomic_DNA"/>
</dbReference>
<reference evidence="1" key="1">
    <citation type="journal article" date="2020" name="Fungal Divers.">
        <title>Resolving the Mortierellaceae phylogeny through synthesis of multi-gene phylogenetics and phylogenomics.</title>
        <authorList>
            <person name="Vandepol N."/>
            <person name="Liber J."/>
            <person name="Desiro A."/>
            <person name="Na H."/>
            <person name="Kennedy M."/>
            <person name="Barry K."/>
            <person name="Grigoriev I.V."/>
            <person name="Miller A.N."/>
            <person name="O'Donnell K."/>
            <person name="Stajich J.E."/>
            <person name="Bonito G."/>
        </authorList>
    </citation>
    <scope>NUCLEOTIDE SEQUENCE</scope>
    <source>
        <strain evidence="1">NRRL 2769</strain>
    </source>
</reference>
<gene>
    <name evidence="1" type="ORF">BGZ80_000500</name>
</gene>
<organism evidence="1 2">
    <name type="scientific">Entomortierella chlamydospora</name>
    <dbReference type="NCBI Taxonomy" id="101097"/>
    <lineage>
        <taxon>Eukaryota</taxon>
        <taxon>Fungi</taxon>
        <taxon>Fungi incertae sedis</taxon>
        <taxon>Mucoromycota</taxon>
        <taxon>Mortierellomycotina</taxon>
        <taxon>Mortierellomycetes</taxon>
        <taxon>Mortierellales</taxon>
        <taxon>Mortierellaceae</taxon>
        <taxon>Entomortierella</taxon>
    </lineage>
</organism>
<dbReference type="InterPro" id="IPR036047">
    <property type="entry name" value="F-box-like_dom_sf"/>
</dbReference>
<name>A0A9P6MSM2_9FUNG</name>